<gene>
    <name evidence="4" type="ORF">GSU10_10875</name>
</gene>
<dbReference type="PANTHER" id="PTHR43491:SF1">
    <property type="entry name" value="UDP-N-ACETYL-D-MANNOSAMINE DEHYDROGENASE"/>
    <property type="match status" value="1"/>
</dbReference>
<dbReference type="InterPro" id="IPR017476">
    <property type="entry name" value="UDP-Glc/GDP-Man"/>
</dbReference>
<dbReference type="InterPro" id="IPR024412">
    <property type="entry name" value="Lsr2_dim_dom"/>
</dbReference>
<feature type="domain" description="Lsr2 dimerization" evidence="3">
    <location>
        <begin position="207"/>
        <end position="260"/>
    </location>
</feature>
<dbReference type="Gene3D" id="3.30.60.230">
    <property type="entry name" value="Lsr2, dimerization domain"/>
    <property type="match status" value="1"/>
</dbReference>
<protein>
    <recommendedName>
        <fullName evidence="6">Nucleotide sugar dehydrogenase</fullName>
    </recommendedName>
</protein>
<dbReference type="InterPro" id="IPR036291">
    <property type="entry name" value="NAD(P)-bd_dom_sf"/>
</dbReference>
<comment type="similarity">
    <text evidence="1">Belongs to the UDP-glucose/GDP-mannose dehydrogenase family.</text>
</comment>
<reference evidence="5" key="1">
    <citation type="submission" date="2019-12" db="EMBL/GenBank/DDBJ databases">
        <title>Complete and draft genome sequences of new strains and members of some known species of the genus Rathayibacter isolated from plants.</title>
        <authorList>
            <person name="Tarlachkov S.V."/>
            <person name="Starodumova I.P."/>
            <person name="Dorofeeva L.V."/>
            <person name="Prisyazhnaya N.V."/>
            <person name="Leyn S."/>
            <person name="Zlamal J."/>
            <person name="Elan M."/>
            <person name="Osterman A.L."/>
            <person name="Nadler S."/>
            <person name="Subbotin S.A."/>
            <person name="Evtushenko L.I."/>
        </authorList>
    </citation>
    <scope>NUCLEOTIDE SEQUENCE [LARGE SCALE GENOMIC DNA]</scope>
    <source>
        <strain evidence="5">VKM Ac-2761</strain>
    </source>
</reference>
<proteinExistence type="inferred from homology"/>
<organism evidence="4 5">
    <name type="scientific">Rathayibacter tanaceti</name>
    <dbReference type="NCBI Taxonomy" id="1671680"/>
    <lineage>
        <taxon>Bacteria</taxon>
        <taxon>Bacillati</taxon>
        <taxon>Actinomycetota</taxon>
        <taxon>Actinomycetes</taxon>
        <taxon>Micrococcales</taxon>
        <taxon>Microbacteriaceae</taxon>
        <taxon>Rathayibacter</taxon>
    </lineage>
</organism>
<dbReference type="Gene3D" id="3.40.50.720">
    <property type="entry name" value="NAD(P)-binding Rossmann-like Domain"/>
    <property type="match status" value="1"/>
</dbReference>
<dbReference type="PIRSF" id="PIRSF000124">
    <property type="entry name" value="UDPglc_GDPman_dh"/>
    <property type="match status" value="1"/>
</dbReference>
<dbReference type="GO" id="GO:0016628">
    <property type="term" value="F:oxidoreductase activity, acting on the CH-CH group of donors, NAD or NADP as acceptor"/>
    <property type="evidence" value="ECO:0007669"/>
    <property type="project" value="InterPro"/>
</dbReference>
<dbReference type="GO" id="GO:0000271">
    <property type="term" value="P:polysaccharide biosynthetic process"/>
    <property type="evidence" value="ECO:0007669"/>
    <property type="project" value="InterPro"/>
</dbReference>
<evidence type="ECO:0000256" key="1">
    <source>
        <dbReference type="PIRNR" id="PIRNR000124"/>
    </source>
</evidence>
<dbReference type="InterPro" id="IPR042261">
    <property type="entry name" value="Lsr2-like_dimerization"/>
</dbReference>
<evidence type="ECO:0000313" key="5">
    <source>
        <dbReference type="Proteomes" id="UP000465031"/>
    </source>
</evidence>
<evidence type="ECO:0008006" key="6">
    <source>
        <dbReference type="Google" id="ProtNLM"/>
    </source>
</evidence>
<dbReference type="PANTHER" id="PTHR43491">
    <property type="entry name" value="UDP-N-ACETYL-D-MANNOSAMINE DEHYDROGENASE"/>
    <property type="match status" value="1"/>
</dbReference>
<dbReference type="InterPro" id="IPR001732">
    <property type="entry name" value="UDP-Glc/GDP-Man_DH_N"/>
</dbReference>
<evidence type="ECO:0000259" key="2">
    <source>
        <dbReference type="Pfam" id="PF03721"/>
    </source>
</evidence>
<dbReference type="KEGG" id="rte:GSU10_10875"/>
<evidence type="ECO:0000259" key="3">
    <source>
        <dbReference type="Pfam" id="PF11774"/>
    </source>
</evidence>
<dbReference type="SUPFAM" id="SSF51735">
    <property type="entry name" value="NAD(P)-binding Rossmann-fold domains"/>
    <property type="match status" value="1"/>
</dbReference>
<dbReference type="Pfam" id="PF11774">
    <property type="entry name" value="Lsr2"/>
    <property type="match status" value="1"/>
</dbReference>
<dbReference type="GO" id="GO:0003677">
    <property type="term" value="F:DNA binding"/>
    <property type="evidence" value="ECO:0007669"/>
    <property type="project" value="InterPro"/>
</dbReference>
<feature type="domain" description="UDP-glucose/GDP-mannose dehydrogenase N-terminal" evidence="2">
    <location>
        <begin position="6"/>
        <end position="130"/>
    </location>
</feature>
<dbReference type="AlphaFoldDB" id="A0AAE6RLX7"/>
<name>A0AAE6RLX7_9MICO</name>
<dbReference type="Proteomes" id="UP000465031">
    <property type="component" value="Chromosome"/>
</dbReference>
<dbReference type="EMBL" id="CP047186">
    <property type="protein sequence ID" value="QHC56083.1"/>
    <property type="molecule type" value="Genomic_DNA"/>
</dbReference>
<accession>A0AAE6RLX7</accession>
<sequence length="274" mass="29734">MTSPPQVTIVGLGYVGLPTALAFFRAGWRVLGVDVSASRLDAIAAGHVDLFPEELEYLTPATASDRFVLHAEVGAVRGSEATIICVPTPVSQEQTPDLRPLSAACAAVVSSAVAGQCIILTSTTYVGCTELQLRREDVGEKLWAAVASAYEDDAHRSYTDEYCERQRADALESSQRGPVIPAARLPYRASALCWVTRPVHTGAVARKITLVDDLDGLLIPDGSTVQFSIDDSVYEIDLSPKNRQKLRDAFRPYIDASRRARYRTTDLPTVGPKK</sequence>
<dbReference type="Pfam" id="PF03721">
    <property type="entry name" value="UDPG_MGDP_dh_N"/>
    <property type="match status" value="1"/>
</dbReference>
<dbReference type="GO" id="GO:0051287">
    <property type="term" value="F:NAD binding"/>
    <property type="evidence" value="ECO:0007669"/>
    <property type="project" value="InterPro"/>
</dbReference>
<dbReference type="PIRSF" id="PIRSF500136">
    <property type="entry name" value="UDP_ManNAc_DH"/>
    <property type="match status" value="1"/>
</dbReference>
<dbReference type="GO" id="GO:0016616">
    <property type="term" value="F:oxidoreductase activity, acting on the CH-OH group of donors, NAD or NADP as acceptor"/>
    <property type="evidence" value="ECO:0007669"/>
    <property type="project" value="InterPro"/>
</dbReference>
<evidence type="ECO:0000313" key="4">
    <source>
        <dbReference type="EMBL" id="QHC56083.1"/>
    </source>
</evidence>
<dbReference type="InterPro" id="IPR028359">
    <property type="entry name" value="UDP_ManNAc/GlcNAc_DH"/>
</dbReference>